<reference evidence="6" key="1">
    <citation type="journal article" date="2019" name="Int. J. Syst. Evol. Microbiol.">
        <title>The Global Catalogue of Microorganisms (GCM) 10K type strain sequencing project: providing services to taxonomists for standard genome sequencing and annotation.</title>
        <authorList>
            <consortium name="The Broad Institute Genomics Platform"/>
            <consortium name="The Broad Institute Genome Sequencing Center for Infectious Disease"/>
            <person name="Wu L."/>
            <person name="Ma J."/>
        </authorList>
    </citation>
    <scope>NUCLEOTIDE SEQUENCE [LARGE SCALE GENOMIC DNA]</scope>
    <source>
        <strain evidence="6">JCM 14319</strain>
    </source>
</reference>
<dbReference type="EMBL" id="BAAANH010000006">
    <property type="protein sequence ID" value="GAA1766428.1"/>
    <property type="molecule type" value="Genomic_DNA"/>
</dbReference>
<dbReference type="PANTHER" id="PTHR33705:SF2">
    <property type="entry name" value="PHOSPHOCARRIER PROTEIN NPR"/>
    <property type="match status" value="1"/>
</dbReference>
<dbReference type="Proteomes" id="UP001500506">
    <property type="component" value="Unassembled WGS sequence"/>
</dbReference>
<proteinExistence type="predicted"/>
<keyword evidence="2" id="KW-0963">Cytoplasm</keyword>
<evidence type="ECO:0000259" key="4">
    <source>
        <dbReference type="PROSITE" id="PS51350"/>
    </source>
</evidence>
<dbReference type="PRINTS" id="PR00107">
    <property type="entry name" value="PHOSPHOCPHPR"/>
</dbReference>
<keyword evidence="6" id="KW-1185">Reference proteome</keyword>
<organism evidence="5 6">
    <name type="scientific">Agromyces humatus</name>
    <dbReference type="NCBI Taxonomy" id="279573"/>
    <lineage>
        <taxon>Bacteria</taxon>
        <taxon>Bacillati</taxon>
        <taxon>Actinomycetota</taxon>
        <taxon>Actinomycetes</taxon>
        <taxon>Micrococcales</taxon>
        <taxon>Microbacteriaceae</taxon>
        <taxon>Agromyces</taxon>
    </lineage>
</organism>
<evidence type="ECO:0000256" key="2">
    <source>
        <dbReference type="ARBA" id="ARBA00022490"/>
    </source>
</evidence>
<sequence length="93" mass="9544">MGTRNMIERTVRIGSTHGLHARPAKLFTQAAAASGAAVTISKSGGKPVNGASILAVISQGIDHGDEVTLVVEGGDEQAVLDELVGLLLTDHDE</sequence>
<dbReference type="NCBIfam" id="TIGR01003">
    <property type="entry name" value="PTS_HPr_family"/>
    <property type="match status" value="1"/>
</dbReference>
<dbReference type="PANTHER" id="PTHR33705">
    <property type="entry name" value="PHOSPHOCARRIER PROTEIN HPR"/>
    <property type="match status" value="1"/>
</dbReference>
<dbReference type="InterPro" id="IPR035895">
    <property type="entry name" value="HPr-like_sf"/>
</dbReference>
<evidence type="ECO:0000313" key="6">
    <source>
        <dbReference type="Proteomes" id="UP001500506"/>
    </source>
</evidence>
<dbReference type="InterPro" id="IPR000032">
    <property type="entry name" value="HPr-like"/>
</dbReference>
<dbReference type="CDD" id="cd00367">
    <property type="entry name" value="PTS-HPr_like"/>
    <property type="match status" value="1"/>
</dbReference>
<dbReference type="SUPFAM" id="SSF55594">
    <property type="entry name" value="HPr-like"/>
    <property type="match status" value="1"/>
</dbReference>
<feature type="domain" description="HPr" evidence="4">
    <location>
        <begin position="6"/>
        <end position="93"/>
    </location>
</feature>
<protein>
    <submittedName>
        <fullName evidence="5">HPr family phosphocarrier protein</fullName>
    </submittedName>
</protein>
<name>A0ABP4X2S3_9MICO</name>
<evidence type="ECO:0000313" key="5">
    <source>
        <dbReference type="EMBL" id="GAA1766428.1"/>
    </source>
</evidence>
<gene>
    <name evidence="5" type="ORF">GCM10009747_28360</name>
</gene>
<dbReference type="InterPro" id="IPR050399">
    <property type="entry name" value="HPr"/>
</dbReference>
<evidence type="ECO:0000256" key="1">
    <source>
        <dbReference type="ARBA" id="ARBA00004496"/>
    </source>
</evidence>
<keyword evidence="3" id="KW-0598">Phosphotransferase system</keyword>
<comment type="caution">
    <text evidence="5">The sequence shown here is derived from an EMBL/GenBank/DDBJ whole genome shotgun (WGS) entry which is preliminary data.</text>
</comment>
<comment type="subcellular location">
    <subcellularLocation>
        <location evidence="1">Cytoplasm</location>
    </subcellularLocation>
</comment>
<evidence type="ECO:0000256" key="3">
    <source>
        <dbReference type="ARBA" id="ARBA00022683"/>
    </source>
</evidence>
<dbReference type="Pfam" id="PF00381">
    <property type="entry name" value="PTS-HPr"/>
    <property type="match status" value="1"/>
</dbReference>
<dbReference type="Gene3D" id="3.30.1340.10">
    <property type="entry name" value="HPr-like"/>
    <property type="match status" value="1"/>
</dbReference>
<accession>A0ABP4X2S3</accession>
<dbReference type="PROSITE" id="PS51350">
    <property type="entry name" value="PTS_HPR_DOM"/>
    <property type="match status" value="1"/>
</dbReference>